<dbReference type="Bgee" id="735217">
    <property type="expression patterns" value="Expressed in stomach and 11 other cell types or tissues"/>
</dbReference>
<dbReference type="AlphaFoldDB" id="Q32NM3"/>
<comment type="catalytic activity">
    <reaction evidence="11">
        <text>1-O-(1Z-octadecenyl)-sn-glycero-3-phospho-N-hexadecanoyl-ethanolamine + H2O = 1-O-(1Z-octadecenyl)-sn-glycero-3-phosphate + N-hexadecanoylethanolamine + H(+)</text>
        <dbReference type="Rhea" id="RHEA:53184"/>
        <dbReference type="ChEBI" id="CHEBI:15377"/>
        <dbReference type="ChEBI" id="CHEBI:15378"/>
        <dbReference type="ChEBI" id="CHEBI:71464"/>
        <dbReference type="ChEBI" id="CHEBI:137009"/>
        <dbReference type="ChEBI" id="CHEBI:137017"/>
    </reaction>
    <physiologicalReaction direction="left-to-right" evidence="11">
        <dbReference type="Rhea" id="RHEA:53185"/>
    </physiologicalReaction>
</comment>
<dbReference type="EMBL" id="BC108563">
    <property type="protein sequence ID" value="AAI08564.1"/>
    <property type="molecule type" value="mRNA"/>
</dbReference>
<reference evidence="16" key="2">
    <citation type="submission" date="2005-11" db="EMBL/GenBank/DDBJ databases">
        <authorList>
            <consortium name="NIH - Xenopus Gene Collection (XGC) project"/>
        </authorList>
    </citation>
    <scope>NUCLEOTIDE SEQUENCE [LARGE SCALE MRNA]</scope>
    <source>
        <tissue evidence="16">Embryo</tissue>
    </source>
</reference>
<dbReference type="InterPro" id="IPR030395">
    <property type="entry name" value="GP_PDE_dom"/>
</dbReference>
<evidence type="ECO:0000256" key="11">
    <source>
        <dbReference type="ARBA" id="ARBA00048580"/>
    </source>
</evidence>
<dbReference type="InterPro" id="IPR052271">
    <property type="entry name" value="GDPD-Related"/>
</dbReference>
<comment type="catalytic activity">
    <reaction evidence="9">
        <text>N-(5Z,8Z,11Z,14Z-eicosatetraenoyl)-1-(9Z-octadecenoyl)-sn-glycero-3-phosphoethanolamine + H2O = N-(5Z,8Z,11Z,14Z-eicosatetraenoyl)-ethanolamine + 1-(9Z-octadecenoyl)-sn-glycero-3-phosphate + H(+)</text>
        <dbReference type="Rhea" id="RHEA:45544"/>
        <dbReference type="ChEBI" id="CHEBI:2700"/>
        <dbReference type="ChEBI" id="CHEBI:15377"/>
        <dbReference type="ChEBI" id="CHEBI:15378"/>
        <dbReference type="ChEBI" id="CHEBI:74544"/>
        <dbReference type="ChEBI" id="CHEBI:85223"/>
    </reaction>
    <physiologicalReaction direction="left-to-right" evidence="9">
        <dbReference type="Rhea" id="RHEA:45545"/>
    </physiologicalReaction>
</comment>
<comment type="catalytic activity">
    <reaction evidence="12">
        <text>N,1-di-(9Z-octadecenoyl)-sn-glycero-3-phosphoethanolamine + H2O = N-(9Z-octadecenoyl) ethanolamine + 1-(9Z-octadecenoyl)-sn-glycero-3-phosphate + H(+)</text>
        <dbReference type="Rhea" id="RHEA:56460"/>
        <dbReference type="ChEBI" id="CHEBI:15377"/>
        <dbReference type="ChEBI" id="CHEBI:15378"/>
        <dbReference type="ChEBI" id="CHEBI:71466"/>
        <dbReference type="ChEBI" id="CHEBI:74544"/>
        <dbReference type="ChEBI" id="CHEBI:85222"/>
    </reaction>
    <physiologicalReaction direction="left-to-right" evidence="12">
        <dbReference type="Rhea" id="RHEA:56461"/>
    </physiologicalReaction>
</comment>
<dbReference type="GO" id="GO:0004622">
    <property type="term" value="F:phosphatidylcholine lysophospholipase activity"/>
    <property type="evidence" value="ECO:0000318"/>
    <property type="project" value="GO_Central"/>
</dbReference>
<feature type="transmembrane region" description="Helical" evidence="14">
    <location>
        <begin position="204"/>
        <end position="221"/>
    </location>
</feature>
<evidence type="ECO:0000313" key="17">
    <source>
        <dbReference type="Proteomes" id="UP000186698"/>
    </source>
</evidence>
<keyword evidence="6" id="KW-0443">Lipid metabolism</keyword>
<reference evidence="18" key="1">
    <citation type="journal article" date="2002" name="Dev. Dyn.">
        <title>Genetic and genomic tools for Xenopus research: The NIH Xenopus initiative.</title>
        <authorList>
            <person name="Klein S.L."/>
            <person name="Strausberg R.L."/>
            <person name="Wagner L."/>
            <person name="Pontius J."/>
            <person name="Clifton S.W."/>
            <person name="Richardson P."/>
        </authorList>
    </citation>
    <scope>NUCLEOTIDE SEQUENCE</scope>
</reference>
<evidence type="ECO:0000256" key="3">
    <source>
        <dbReference type="ARBA" id="ARBA00022692"/>
    </source>
</evidence>
<comment type="catalytic activity">
    <reaction evidence="10">
        <text>N-hexadecanoyl-1-(9Z-octadecenoyl)-sn-glycero-3-phosphoethanolamine + H2O = N-hexadecanoylethanolamine + 1-(9Z-octadecenoyl)-sn-glycero-3-phosphate + H(+)</text>
        <dbReference type="Rhea" id="RHEA:53168"/>
        <dbReference type="ChEBI" id="CHEBI:15377"/>
        <dbReference type="ChEBI" id="CHEBI:15378"/>
        <dbReference type="ChEBI" id="CHEBI:71464"/>
        <dbReference type="ChEBI" id="CHEBI:74544"/>
        <dbReference type="ChEBI" id="CHEBI:85217"/>
    </reaction>
    <physiologicalReaction direction="left-to-right" evidence="10">
        <dbReference type="Rhea" id="RHEA:53169"/>
    </physiologicalReaction>
</comment>
<feature type="transmembrane region" description="Helical" evidence="14">
    <location>
        <begin position="6"/>
        <end position="23"/>
    </location>
</feature>
<keyword evidence="4" id="KW-0378">Hydrolase</keyword>
<evidence type="ECO:0000256" key="4">
    <source>
        <dbReference type="ARBA" id="ARBA00022801"/>
    </source>
</evidence>
<comment type="catalytic activity">
    <reaction evidence="8">
        <text>1-O-hexadecyl-sn-glycero-3-phosphocholine + H2O = 1-O-hexadecyl-sn-glycero-3-phosphate + choline + H(+)</text>
        <dbReference type="Rhea" id="RHEA:41143"/>
        <dbReference type="ChEBI" id="CHEBI:15354"/>
        <dbReference type="ChEBI" id="CHEBI:15377"/>
        <dbReference type="ChEBI" id="CHEBI:15378"/>
        <dbReference type="ChEBI" id="CHEBI:64496"/>
        <dbReference type="ChEBI" id="CHEBI:77580"/>
    </reaction>
    <physiologicalReaction direction="left-to-right" evidence="8">
        <dbReference type="Rhea" id="RHEA:41144"/>
    </physiologicalReaction>
</comment>
<dbReference type="CTD" id="735217"/>
<feature type="domain" description="GP-PDE" evidence="15">
    <location>
        <begin position="39"/>
        <end position="308"/>
    </location>
</feature>
<protein>
    <submittedName>
        <fullName evidence="18">Glycerophosphodiester phosphodiesterase domain containing 1 L homeolog</fullName>
    </submittedName>
    <submittedName>
        <fullName evidence="16">MGC131039 protein</fullName>
    </submittedName>
</protein>
<dbReference type="KEGG" id="xla:735217"/>
<dbReference type="PANTHER" id="PTHR42758">
    <property type="entry name" value="PHOSPHATIDYLGLYCEROL PHOSPHOLIPASE C"/>
    <property type="match status" value="1"/>
</dbReference>
<reference evidence="18" key="3">
    <citation type="submission" date="2025-04" db="UniProtKB">
        <authorList>
            <consortium name="RefSeq"/>
        </authorList>
    </citation>
    <scope>IDENTIFICATION</scope>
</reference>
<feature type="region of interest" description="Disordered" evidence="13">
    <location>
        <begin position="313"/>
        <end position="334"/>
    </location>
</feature>
<dbReference type="SUPFAM" id="SSF51695">
    <property type="entry name" value="PLC-like phosphodiesterases"/>
    <property type="match status" value="1"/>
</dbReference>
<keyword evidence="7 14" id="KW-0472">Membrane</keyword>
<comment type="subcellular location">
    <subcellularLocation>
        <location evidence="1">Membrane</location>
    </subcellularLocation>
</comment>
<dbReference type="DNASU" id="735217"/>
<dbReference type="GO" id="GO:0008081">
    <property type="term" value="F:phosphoric diester hydrolase activity"/>
    <property type="evidence" value="ECO:0000318"/>
    <property type="project" value="GO_Central"/>
</dbReference>
<evidence type="ECO:0000256" key="2">
    <source>
        <dbReference type="ARBA" id="ARBA00007277"/>
    </source>
</evidence>
<dbReference type="GO" id="GO:0005789">
    <property type="term" value="C:endoplasmic reticulum membrane"/>
    <property type="evidence" value="ECO:0000318"/>
    <property type="project" value="GO_Central"/>
</dbReference>
<dbReference type="GO" id="GO:0046475">
    <property type="term" value="P:glycerophospholipid catabolic process"/>
    <property type="evidence" value="ECO:0000318"/>
    <property type="project" value="GO_Central"/>
</dbReference>
<dbReference type="PANTHER" id="PTHR42758:SF3">
    <property type="entry name" value="LYSOPHOSPHOLIPASE D GDPD3"/>
    <property type="match status" value="1"/>
</dbReference>
<evidence type="ECO:0000256" key="12">
    <source>
        <dbReference type="ARBA" id="ARBA00048947"/>
    </source>
</evidence>
<name>Q32NM3_XENLA</name>
<proteinExistence type="evidence at transcript level"/>
<dbReference type="RefSeq" id="NP_001090139.1">
    <property type="nucleotide sequence ID" value="NM_001096670.1"/>
</dbReference>
<evidence type="ECO:0000313" key="16">
    <source>
        <dbReference type="EMBL" id="AAI08564.1"/>
    </source>
</evidence>
<evidence type="ECO:0000256" key="9">
    <source>
        <dbReference type="ARBA" id="ARBA00047392"/>
    </source>
</evidence>
<evidence type="ECO:0000256" key="8">
    <source>
        <dbReference type="ARBA" id="ARBA00036083"/>
    </source>
</evidence>
<evidence type="ECO:0000256" key="10">
    <source>
        <dbReference type="ARBA" id="ARBA00047538"/>
    </source>
</evidence>
<dbReference type="Xenbase" id="XB-GENE-6254085">
    <property type="gene designation" value="gdpd1.L"/>
</dbReference>
<evidence type="ECO:0000256" key="13">
    <source>
        <dbReference type="SAM" id="MobiDB-lite"/>
    </source>
</evidence>
<keyword evidence="5 14" id="KW-1133">Transmembrane helix</keyword>
<accession>Q32NM3</accession>
<sequence length="334" mass="38828">MLRPLYYLIPVLGGYAVTSYYLLKNPHILHKKKKLSFYCRHISHRGGAGERIESTLEAFDNAVSNHTDLLELDCHITKDGKVVVSHDLNLLRQTGHDVSICDITYEELPLYREPLEVTFFPGHYSSGSDRRIPQLEEVFQRFPHMPINVEIKEETPELVKQVSDLVKRYQRSERTVWASVKDPIMKLCQEENPDMPIMFTARRGLILLLLYYTGLLPFVPLRESVLEMHMPSIINRTYFPPNQLMRNRFLVFLQDKLMMRKSLFQHLQARGIQVYLWVLNEESDYQRGLECGADGIMTDYPSNLRSFLQRYERGQKPRSEAEGSVTGDGHGSSY</sequence>
<gene>
    <name evidence="18 19" type="primary">gdpd1.L</name>
    <name evidence="18" type="synonym">gdpd1</name>
    <name evidence="16" type="synonym">MGC131039</name>
</gene>
<evidence type="ECO:0000256" key="14">
    <source>
        <dbReference type="SAM" id="Phobius"/>
    </source>
</evidence>
<dbReference type="Proteomes" id="UP000186698">
    <property type="component" value="Chromosome 9_10L"/>
</dbReference>
<organism evidence="16">
    <name type="scientific">Xenopus laevis</name>
    <name type="common">African clawed frog</name>
    <dbReference type="NCBI Taxonomy" id="8355"/>
    <lineage>
        <taxon>Eukaryota</taxon>
        <taxon>Metazoa</taxon>
        <taxon>Chordata</taxon>
        <taxon>Craniata</taxon>
        <taxon>Vertebrata</taxon>
        <taxon>Euteleostomi</taxon>
        <taxon>Amphibia</taxon>
        <taxon>Batrachia</taxon>
        <taxon>Anura</taxon>
        <taxon>Pipoidea</taxon>
        <taxon>Pipidae</taxon>
        <taxon>Xenopodinae</taxon>
        <taxon>Xenopus</taxon>
        <taxon>Xenopus</taxon>
    </lineage>
</organism>
<evidence type="ECO:0000313" key="18">
    <source>
        <dbReference type="RefSeq" id="NP_001090139.1"/>
    </source>
</evidence>
<dbReference type="GeneID" id="735217"/>
<dbReference type="InterPro" id="IPR017946">
    <property type="entry name" value="PLC-like_Pdiesterase_TIM-brl"/>
</dbReference>
<dbReference type="Gene3D" id="3.20.20.190">
    <property type="entry name" value="Phosphatidylinositol (PI) phosphodiesterase"/>
    <property type="match status" value="1"/>
</dbReference>
<evidence type="ECO:0000256" key="1">
    <source>
        <dbReference type="ARBA" id="ARBA00004370"/>
    </source>
</evidence>
<evidence type="ECO:0000256" key="5">
    <source>
        <dbReference type="ARBA" id="ARBA00022989"/>
    </source>
</evidence>
<evidence type="ECO:0000259" key="15">
    <source>
        <dbReference type="PROSITE" id="PS51704"/>
    </source>
</evidence>
<dbReference type="PROSITE" id="PS51704">
    <property type="entry name" value="GP_PDE"/>
    <property type="match status" value="1"/>
</dbReference>
<evidence type="ECO:0000313" key="19">
    <source>
        <dbReference type="Xenbase" id="XB-GENE-6254085"/>
    </source>
</evidence>
<evidence type="ECO:0000256" key="6">
    <source>
        <dbReference type="ARBA" id="ARBA00023098"/>
    </source>
</evidence>
<dbReference type="Pfam" id="PF03009">
    <property type="entry name" value="GDPD"/>
    <property type="match status" value="1"/>
</dbReference>
<evidence type="ECO:0000256" key="7">
    <source>
        <dbReference type="ARBA" id="ARBA00023136"/>
    </source>
</evidence>
<keyword evidence="3 14" id="KW-0812">Transmembrane</keyword>
<dbReference type="CDD" id="cd08612">
    <property type="entry name" value="GDPD_GDE4"/>
    <property type="match status" value="1"/>
</dbReference>
<dbReference type="AGR" id="Xenbase:XB-GENE-6254085"/>
<comment type="similarity">
    <text evidence="2">Belongs to the glycerophosphoryl diester phosphodiesterase family.</text>
</comment>
<keyword evidence="17" id="KW-1185">Reference proteome</keyword>
<dbReference type="OrthoDB" id="1058301at2759"/>